<reference evidence="4" key="1">
    <citation type="journal article" date="2019" name="Int. J. Syst. Evol. Microbiol.">
        <title>The Global Catalogue of Microorganisms (GCM) 10K type strain sequencing project: providing services to taxonomists for standard genome sequencing and annotation.</title>
        <authorList>
            <consortium name="The Broad Institute Genomics Platform"/>
            <consortium name="The Broad Institute Genome Sequencing Center for Infectious Disease"/>
            <person name="Wu L."/>
            <person name="Ma J."/>
        </authorList>
    </citation>
    <scope>NUCLEOTIDE SEQUENCE [LARGE SCALE GENOMIC DNA]</scope>
    <source>
        <strain evidence="4">CCUG 56698</strain>
    </source>
</reference>
<sequence length="74" mass="8320">MEGELQRIVGANIRQLRKRRGMSQEQFADTVGVHRTYLGGVERGERNLSLQSIERIAEGADVSPFELLQRPGPD</sequence>
<dbReference type="SUPFAM" id="SSF47413">
    <property type="entry name" value="lambda repressor-like DNA-binding domains"/>
    <property type="match status" value="1"/>
</dbReference>
<dbReference type="InterPro" id="IPR010982">
    <property type="entry name" value="Lambda_DNA-bd_dom_sf"/>
</dbReference>
<evidence type="ECO:0000256" key="1">
    <source>
        <dbReference type="ARBA" id="ARBA00023125"/>
    </source>
</evidence>
<evidence type="ECO:0000313" key="4">
    <source>
        <dbReference type="Proteomes" id="UP001596527"/>
    </source>
</evidence>
<evidence type="ECO:0000313" key="3">
    <source>
        <dbReference type="EMBL" id="MFC7581843.1"/>
    </source>
</evidence>
<dbReference type="PROSITE" id="PS50943">
    <property type="entry name" value="HTH_CROC1"/>
    <property type="match status" value="1"/>
</dbReference>
<keyword evidence="1" id="KW-0238">DNA-binding</keyword>
<feature type="domain" description="HTH cro/C1-type" evidence="2">
    <location>
        <begin position="13"/>
        <end position="67"/>
    </location>
</feature>
<dbReference type="RefSeq" id="WP_291501133.1">
    <property type="nucleotide sequence ID" value="NZ_JBHTEF010000001.1"/>
</dbReference>
<dbReference type="EMBL" id="JBHTEF010000001">
    <property type="protein sequence ID" value="MFC7581843.1"/>
    <property type="molecule type" value="Genomic_DNA"/>
</dbReference>
<dbReference type="Proteomes" id="UP001596527">
    <property type="component" value="Unassembled WGS sequence"/>
</dbReference>
<comment type="caution">
    <text evidence="3">The sequence shown here is derived from an EMBL/GenBank/DDBJ whole genome shotgun (WGS) entry which is preliminary data.</text>
</comment>
<dbReference type="CDD" id="cd00093">
    <property type="entry name" value="HTH_XRE"/>
    <property type="match status" value="1"/>
</dbReference>
<dbReference type="PANTHER" id="PTHR46797:SF24">
    <property type="entry name" value="DNA-BINDING PHAGE PROTEIN"/>
    <property type="match status" value="1"/>
</dbReference>
<dbReference type="Pfam" id="PF01381">
    <property type="entry name" value="HTH_3"/>
    <property type="match status" value="1"/>
</dbReference>
<organism evidence="3 4">
    <name type="scientific">Schaalia naturae</name>
    <dbReference type="NCBI Taxonomy" id="635203"/>
    <lineage>
        <taxon>Bacteria</taxon>
        <taxon>Bacillati</taxon>
        <taxon>Actinomycetota</taxon>
        <taxon>Actinomycetes</taxon>
        <taxon>Actinomycetales</taxon>
        <taxon>Actinomycetaceae</taxon>
        <taxon>Schaalia</taxon>
    </lineage>
</organism>
<keyword evidence="4" id="KW-1185">Reference proteome</keyword>
<dbReference type="Gene3D" id="1.10.260.40">
    <property type="entry name" value="lambda repressor-like DNA-binding domains"/>
    <property type="match status" value="1"/>
</dbReference>
<dbReference type="SMART" id="SM00530">
    <property type="entry name" value="HTH_XRE"/>
    <property type="match status" value="1"/>
</dbReference>
<gene>
    <name evidence="3" type="ORF">ACFQWG_11620</name>
</gene>
<dbReference type="PANTHER" id="PTHR46797">
    <property type="entry name" value="HTH-TYPE TRANSCRIPTIONAL REGULATOR"/>
    <property type="match status" value="1"/>
</dbReference>
<name>A0ABW2SR69_9ACTO</name>
<proteinExistence type="predicted"/>
<accession>A0ABW2SR69</accession>
<protein>
    <submittedName>
        <fullName evidence="3">Helix-turn-helix domain-containing protein</fullName>
    </submittedName>
</protein>
<dbReference type="InterPro" id="IPR001387">
    <property type="entry name" value="Cro/C1-type_HTH"/>
</dbReference>
<evidence type="ECO:0000259" key="2">
    <source>
        <dbReference type="PROSITE" id="PS50943"/>
    </source>
</evidence>
<dbReference type="InterPro" id="IPR050807">
    <property type="entry name" value="TransReg_Diox_bact_type"/>
</dbReference>